<feature type="transmembrane region" description="Helical" evidence="8">
    <location>
        <begin position="182"/>
        <end position="202"/>
    </location>
</feature>
<evidence type="ECO:0000256" key="1">
    <source>
        <dbReference type="ARBA" id="ARBA00004477"/>
    </source>
</evidence>
<feature type="transmembrane region" description="Helical" evidence="8">
    <location>
        <begin position="144"/>
        <end position="161"/>
    </location>
</feature>
<proteinExistence type="predicted"/>
<feature type="transmembrane region" description="Helical" evidence="8">
    <location>
        <begin position="214"/>
        <end position="234"/>
    </location>
</feature>
<keyword evidence="3" id="KW-0337">GPI-anchor biosynthesis</keyword>
<keyword evidence="6 8" id="KW-1133">Transmembrane helix</keyword>
<keyword evidence="10" id="KW-1185">Reference proteome</keyword>
<evidence type="ECO:0000256" key="6">
    <source>
        <dbReference type="ARBA" id="ARBA00022989"/>
    </source>
</evidence>
<name>A0AAQ3M706_9PEZI</name>
<dbReference type="EMBL" id="CP138587">
    <property type="protein sequence ID" value="WPH02514.1"/>
    <property type="molecule type" value="Genomic_DNA"/>
</dbReference>
<comment type="subcellular location">
    <subcellularLocation>
        <location evidence="1">Endoplasmic reticulum membrane</location>
        <topology evidence="1">Multi-pass membrane protein</topology>
    </subcellularLocation>
</comment>
<dbReference type="InterPro" id="IPR009580">
    <property type="entry name" value="GPI_biosynthesis_protein_Pig-F"/>
</dbReference>
<keyword evidence="4 8" id="KW-0812">Transmembrane</keyword>
<evidence type="ECO:0000313" key="10">
    <source>
        <dbReference type="Proteomes" id="UP001303373"/>
    </source>
</evidence>
<evidence type="ECO:0000256" key="2">
    <source>
        <dbReference type="ARBA" id="ARBA00004687"/>
    </source>
</evidence>
<dbReference type="AlphaFoldDB" id="A0AAQ3M706"/>
<evidence type="ECO:0000256" key="3">
    <source>
        <dbReference type="ARBA" id="ARBA00022502"/>
    </source>
</evidence>
<accession>A0AAQ3M706</accession>
<comment type="pathway">
    <text evidence="2">Glycolipid biosynthesis; glycosylphosphatidylinositol-anchor biosynthesis.</text>
</comment>
<evidence type="ECO:0008006" key="11">
    <source>
        <dbReference type="Google" id="ProtNLM"/>
    </source>
</evidence>
<dbReference type="Proteomes" id="UP001303373">
    <property type="component" value="Chromosome 8"/>
</dbReference>
<gene>
    <name evidence="9" type="ORF">R9X50_00537900</name>
</gene>
<evidence type="ECO:0000256" key="5">
    <source>
        <dbReference type="ARBA" id="ARBA00022824"/>
    </source>
</evidence>
<evidence type="ECO:0000313" key="9">
    <source>
        <dbReference type="EMBL" id="WPH02514.1"/>
    </source>
</evidence>
<sequence length="242" mass="26033">MSAPTPNAKPTQAEIPSKPIDLIQSQYSLLYGNLHPILLLSLGVFSFNSLVSDPVNTLLGLAPTVAVLQAVYCILCLPSTGQAPPTAHKPGQKKKVAKPAQDIWAKVVPAFLSLVLTLTLSAPLLYIILILFGAPLTTHHLQTLLLALHAALLTTPQLFYAHGLEKNTWLRIASLQLPMDEVYGMSLGACLGAWLGAIPIPLDWDREWQKWPVTIVAGLYIGAVVGKTVGGLLCKGLRLKLD</sequence>
<dbReference type="GO" id="GO:0005789">
    <property type="term" value="C:endoplasmic reticulum membrane"/>
    <property type="evidence" value="ECO:0007669"/>
    <property type="project" value="UniProtKB-SubCell"/>
</dbReference>
<evidence type="ECO:0000256" key="4">
    <source>
        <dbReference type="ARBA" id="ARBA00022692"/>
    </source>
</evidence>
<protein>
    <recommendedName>
        <fullName evidence="11">Glycosylphosphatidylinositol anchor biosynthesis protein 11</fullName>
    </recommendedName>
</protein>
<organism evidence="9 10">
    <name type="scientific">Acrodontium crateriforme</name>
    <dbReference type="NCBI Taxonomy" id="150365"/>
    <lineage>
        <taxon>Eukaryota</taxon>
        <taxon>Fungi</taxon>
        <taxon>Dikarya</taxon>
        <taxon>Ascomycota</taxon>
        <taxon>Pezizomycotina</taxon>
        <taxon>Dothideomycetes</taxon>
        <taxon>Dothideomycetidae</taxon>
        <taxon>Mycosphaerellales</taxon>
        <taxon>Teratosphaeriaceae</taxon>
        <taxon>Acrodontium</taxon>
    </lineage>
</organism>
<keyword evidence="5" id="KW-0256">Endoplasmic reticulum</keyword>
<feature type="transmembrane region" description="Helical" evidence="8">
    <location>
        <begin position="28"/>
        <end position="51"/>
    </location>
</feature>
<dbReference type="GO" id="GO:0006506">
    <property type="term" value="P:GPI anchor biosynthetic process"/>
    <property type="evidence" value="ECO:0007669"/>
    <property type="project" value="UniProtKB-KW"/>
</dbReference>
<reference evidence="9 10" key="1">
    <citation type="submission" date="2023-11" db="EMBL/GenBank/DDBJ databases">
        <title>An acidophilic fungus is an integral part of prey digestion in a carnivorous sundew plant.</title>
        <authorList>
            <person name="Tsai I.J."/>
        </authorList>
    </citation>
    <scope>NUCLEOTIDE SEQUENCE [LARGE SCALE GENOMIC DNA]</scope>
    <source>
        <strain evidence="9">169a</strain>
    </source>
</reference>
<feature type="transmembrane region" description="Helical" evidence="8">
    <location>
        <begin position="103"/>
        <end position="132"/>
    </location>
</feature>
<evidence type="ECO:0000256" key="8">
    <source>
        <dbReference type="SAM" id="Phobius"/>
    </source>
</evidence>
<feature type="transmembrane region" description="Helical" evidence="8">
    <location>
        <begin position="57"/>
        <end position="77"/>
    </location>
</feature>
<evidence type="ECO:0000256" key="7">
    <source>
        <dbReference type="ARBA" id="ARBA00023136"/>
    </source>
</evidence>
<keyword evidence="7 8" id="KW-0472">Membrane</keyword>
<dbReference type="Pfam" id="PF06699">
    <property type="entry name" value="PIG-F"/>
    <property type="match status" value="1"/>
</dbReference>